<feature type="transmembrane region" description="Helical" evidence="1">
    <location>
        <begin position="165"/>
        <end position="195"/>
    </location>
</feature>
<dbReference type="Proteomes" id="UP000245845">
    <property type="component" value="Unassembled WGS sequence"/>
</dbReference>
<comment type="caution">
    <text evidence="2">The sequence shown here is derived from an EMBL/GenBank/DDBJ whole genome shotgun (WGS) entry which is preliminary data.</text>
</comment>
<dbReference type="AlphaFoldDB" id="A0A2Y9BMG7"/>
<keyword evidence="1" id="KW-0472">Membrane</keyword>
<proteinExistence type="predicted"/>
<evidence type="ECO:0000313" key="3">
    <source>
        <dbReference type="Proteomes" id="UP000245845"/>
    </source>
</evidence>
<sequence>MMRKLNNLVKYQLQLYFKGSRFVMPLIVTAIFLYTMYSIKPLSIVSSFLITGVFLFLLTVWIGLTAVSGEDPTAEQLLLLRVKNEMSYYISKCIYILIIGLIANILCIVFPVIQNLLNGSDMFTRNLTFFDCFNAFLLQSGCICVGASLGSLFHPRVMKDRRLAILLTVFITILTLVKTALAEKAVFFKFISWLFPPVMNAAGWYGNAEYFQLRQTILFTIHMIIYGCILFSIKTFLCRRNKF</sequence>
<name>A0A2Y9BMG7_9FIRM</name>
<feature type="transmembrane region" description="Helical" evidence="1">
    <location>
        <begin position="215"/>
        <end position="237"/>
    </location>
</feature>
<evidence type="ECO:0000313" key="2">
    <source>
        <dbReference type="EMBL" id="PWJ17631.1"/>
    </source>
</evidence>
<reference evidence="2 3" key="1">
    <citation type="submission" date="2018-05" db="EMBL/GenBank/DDBJ databases">
        <title>The Hungate 1000. A catalogue of reference genomes from the rumen microbiome.</title>
        <authorList>
            <person name="Kelly W."/>
        </authorList>
    </citation>
    <scope>NUCLEOTIDE SEQUENCE [LARGE SCALE GENOMIC DNA]</scope>
    <source>
        <strain evidence="2 3">NLAE-zl-C242</strain>
    </source>
</reference>
<feature type="transmembrane region" description="Helical" evidence="1">
    <location>
        <begin position="88"/>
        <end position="113"/>
    </location>
</feature>
<keyword evidence="1" id="KW-1133">Transmembrane helix</keyword>
<feature type="transmembrane region" description="Helical" evidence="1">
    <location>
        <begin position="21"/>
        <end position="39"/>
    </location>
</feature>
<protein>
    <recommendedName>
        <fullName evidence="4">ABC transporter permease</fullName>
    </recommendedName>
</protein>
<keyword evidence="3" id="KW-1185">Reference proteome</keyword>
<gene>
    <name evidence="2" type="ORF">A8806_1279</name>
</gene>
<evidence type="ECO:0000256" key="1">
    <source>
        <dbReference type="SAM" id="Phobius"/>
    </source>
</evidence>
<feature type="transmembrane region" description="Helical" evidence="1">
    <location>
        <begin position="133"/>
        <end position="153"/>
    </location>
</feature>
<organism evidence="2 3">
    <name type="scientific">Faecalicatena orotica</name>
    <dbReference type="NCBI Taxonomy" id="1544"/>
    <lineage>
        <taxon>Bacteria</taxon>
        <taxon>Bacillati</taxon>
        <taxon>Bacillota</taxon>
        <taxon>Clostridia</taxon>
        <taxon>Lachnospirales</taxon>
        <taxon>Lachnospiraceae</taxon>
        <taxon>Faecalicatena</taxon>
    </lineage>
</organism>
<accession>A0A2Y9BMG7</accession>
<dbReference type="EMBL" id="QGDL01000027">
    <property type="protein sequence ID" value="PWJ17631.1"/>
    <property type="molecule type" value="Genomic_DNA"/>
</dbReference>
<dbReference type="OrthoDB" id="1652015at2"/>
<feature type="transmembrane region" description="Helical" evidence="1">
    <location>
        <begin position="45"/>
        <end position="67"/>
    </location>
</feature>
<dbReference type="RefSeq" id="WP_146203330.1">
    <property type="nucleotide sequence ID" value="NZ_BAAACK010000001.1"/>
</dbReference>
<evidence type="ECO:0008006" key="4">
    <source>
        <dbReference type="Google" id="ProtNLM"/>
    </source>
</evidence>
<keyword evidence="1" id="KW-0812">Transmembrane</keyword>